<proteinExistence type="predicted"/>
<sequence length="20" mass="2292">MLYRINKGIILSECLSLSHT</sequence>
<evidence type="ECO:0000313" key="1">
    <source>
        <dbReference type="EMBL" id="JAD98442.1"/>
    </source>
</evidence>
<protein>
    <submittedName>
        <fullName evidence="1">Uncharacterized protein</fullName>
    </submittedName>
</protein>
<accession>A0A0A9EQX7</accession>
<dbReference type="AlphaFoldDB" id="A0A0A9EQX7"/>
<reference evidence="1" key="1">
    <citation type="submission" date="2014-09" db="EMBL/GenBank/DDBJ databases">
        <authorList>
            <person name="Magalhaes I.L.F."/>
            <person name="Oliveira U."/>
            <person name="Santos F.R."/>
            <person name="Vidigal T.H.D.A."/>
            <person name="Brescovit A.D."/>
            <person name="Santos A.J."/>
        </authorList>
    </citation>
    <scope>NUCLEOTIDE SEQUENCE</scope>
    <source>
        <tissue evidence="1">Shoot tissue taken approximately 20 cm above the soil surface</tissue>
    </source>
</reference>
<name>A0A0A9EQX7_ARUDO</name>
<dbReference type="EMBL" id="GBRH01199453">
    <property type="protein sequence ID" value="JAD98442.1"/>
    <property type="molecule type" value="Transcribed_RNA"/>
</dbReference>
<reference evidence="1" key="2">
    <citation type="journal article" date="2015" name="Data Brief">
        <title>Shoot transcriptome of the giant reed, Arundo donax.</title>
        <authorList>
            <person name="Barrero R.A."/>
            <person name="Guerrero F.D."/>
            <person name="Moolhuijzen P."/>
            <person name="Goolsby J.A."/>
            <person name="Tidwell J."/>
            <person name="Bellgard S.E."/>
            <person name="Bellgard M.I."/>
        </authorList>
    </citation>
    <scope>NUCLEOTIDE SEQUENCE</scope>
    <source>
        <tissue evidence="1">Shoot tissue taken approximately 20 cm above the soil surface</tissue>
    </source>
</reference>
<organism evidence="1">
    <name type="scientific">Arundo donax</name>
    <name type="common">Giant reed</name>
    <name type="synonym">Donax arundinaceus</name>
    <dbReference type="NCBI Taxonomy" id="35708"/>
    <lineage>
        <taxon>Eukaryota</taxon>
        <taxon>Viridiplantae</taxon>
        <taxon>Streptophyta</taxon>
        <taxon>Embryophyta</taxon>
        <taxon>Tracheophyta</taxon>
        <taxon>Spermatophyta</taxon>
        <taxon>Magnoliopsida</taxon>
        <taxon>Liliopsida</taxon>
        <taxon>Poales</taxon>
        <taxon>Poaceae</taxon>
        <taxon>PACMAD clade</taxon>
        <taxon>Arundinoideae</taxon>
        <taxon>Arundineae</taxon>
        <taxon>Arundo</taxon>
    </lineage>
</organism>